<feature type="transmembrane region" description="Helical" evidence="17">
    <location>
        <begin position="202"/>
        <end position="222"/>
    </location>
</feature>
<dbReference type="Pfam" id="PF00361">
    <property type="entry name" value="Proton_antipo_M"/>
    <property type="match status" value="1"/>
</dbReference>
<evidence type="ECO:0000313" key="20">
    <source>
        <dbReference type="EMBL" id="AAP72117.1"/>
    </source>
</evidence>
<evidence type="ECO:0000259" key="19">
    <source>
        <dbReference type="Pfam" id="PF00361"/>
    </source>
</evidence>
<evidence type="ECO:0000256" key="15">
    <source>
        <dbReference type="ARBA" id="ARBA00023136"/>
    </source>
</evidence>
<feature type="signal peptide" evidence="18">
    <location>
        <begin position="1"/>
        <end position="16"/>
    </location>
</feature>
<keyword evidence="8 17" id="KW-0999">Mitochondrion inner membrane</keyword>
<feature type="transmembrane region" description="Helical" evidence="17">
    <location>
        <begin position="151"/>
        <end position="171"/>
    </location>
</feature>
<comment type="similarity">
    <text evidence="2 17">Belongs to the complex I subunit 2 family.</text>
</comment>
<comment type="function">
    <text evidence="17">Core subunit of the mitochondrial membrane respiratory chain NADH dehydrogenase (Complex I) which catalyzes electron transfer from NADH through the respiratory chain, using ubiquinone as an electron acceptor. Essential for the catalytic activity and assembly of complex I.</text>
</comment>
<feature type="transmembrane region" description="Helical" evidence="17">
    <location>
        <begin position="26"/>
        <end position="48"/>
    </location>
</feature>
<feature type="transmembrane region" description="Helical" evidence="17">
    <location>
        <begin position="242"/>
        <end position="265"/>
    </location>
</feature>
<evidence type="ECO:0000256" key="7">
    <source>
        <dbReference type="ARBA" id="ARBA00022692"/>
    </source>
</evidence>
<gene>
    <name evidence="20" type="primary">ND2</name>
</gene>
<evidence type="ECO:0000256" key="18">
    <source>
        <dbReference type="SAM" id="SignalP"/>
    </source>
</evidence>
<evidence type="ECO:0000256" key="10">
    <source>
        <dbReference type="ARBA" id="ARBA00022982"/>
    </source>
</evidence>
<evidence type="ECO:0000256" key="1">
    <source>
        <dbReference type="ARBA" id="ARBA00004448"/>
    </source>
</evidence>
<dbReference type="GO" id="GO:0008137">
    <property type="term" value="F:NADH dehydrogenase (ubiquinone) activity"/>
    <property type="evidence" value="ECO:0007669"/>
    <property type="project" value="UniProtKB-EC"/>
</dbReference>
<geneLocation type="mitochondrion" evidence="20"/>
<evidence type="ECO:0000256" key="17">
    <source>
        <dbReference type="RuleBase" id="RU003403"/>
    </source>
</evidence>
<name>Q53E97_9NEOB</name>
<dbReference type="PRINTS" id="PR01436">
    <property type="entry name" value="NADHDHGNASE2"/>
</dbReference>
<keyword evidence="18" id="KW-0732">Signal</keyword>
<feature type="transmembrane region" description="Helical" evidence="17">
    <location>
        <begin position="122"/>
        <end position="145"/>
    </location>
</feature>
<feature type="transmembrane region" description="Helical" evidence="17">
    <location>
        <begin position="60"/>
        <end position="81"/>
    </location>
</feature>
<evidence type="ECO:0000256" key="13">
    <source>
        <dbReference type="ARBA" id="ARBA00023075"/>
    </source>
</evidence>
<dbReference type="EC" id="7.1.1.2" evidence="3 17"/>
<proteinExistence type="inferred from homology"/>
<feature type="domain" description="NADH:quinone oxidoreductase/Mrp antiporter transmembrane" evidence="19">
    <location>
        <begin position="23"/>
        <end position="289"/>
    </location>
</feature>
<dbReference type="EMBL" id="AY273141">
    <property type="protein sequence ID" value="AAP72117.1"/>
    <property type="molecule type" value="Genomic_DNA"/>
</dbReference>
<evidence type="ECO:0000256" key="11">
    <source>
        <dbReference type="ARBA" id="ARBA00022989"/>
    </source>
</evidence>
<keyword evidence="14 17" id="KW-0496">Mitochondrion</keyword>
<evidence type="ECO:0000256" key="4">
    <source>
        <dbReference type="ARBA" id="ARBA00021008"/>
    </source>
</evidence>
<evidence type="ECO:0000256" key="14">
    <source>
        <dbReference type="ARBA" id="ARBA00023128"/>
    </source>
</evidence>
<organism evidence="20">
    <name type="scientific">Craugastor persimilis</name>
    <dbReference type="NCBI Taxonomy" id="228453"/>
    <lineage>
        <taxon>Eukaryota</taxon>
        <taxon>Metazoa</taxon>
        <taxon>Chordata</taxon>
        <taxon>Craniata</taxon>
        <taxon>Vertebrata</taxon>
        <taxon>Euteleostomi</taxon>
        <taxon>Amphibia</taxon>
        <taxon>Batrachia</taxon>
        <taxon>Anura</taxon>
        <taxon>Neobatrachia</taxon>
        <taxon>Hyloidea</taxon>
        <taxon>Craugastoridae</taxon>
        <taxon>Craugastorinae</taxon>
        <taxon>Craugastor</taxon>
    </lineage>
</organism>
<evidence type="ECO:0000256" key="9">
    <source>
        <dbReference type="ARBA" id="ARBA00022967"/>
    </source>
</evidence>
<evidence type="ECO:0000256" key="8">
    <source>
        <dbReference type="ARBA" id="ARBA00022792"/>
    </source>
</evidence>
<dbReference type="InterPro" id="IPR003917">
    <property type="entry name" value="NADH_UbQ_OxRdtase_chain2"/>
</dbReference>
<keyword evidence="6 17" id="KW-0679">Respiratory chain</keyword>
<protein>
    <recommendedName>
        <fullName evidence="4 17">NADH-ubiquinone oxidoreductase chain 2</fullName>
        <ecNumber evidence="3 17">7.1.1.2</ecNumber>
    </recommendedName>
</protein>
<feature type="transmembrane region" description="Helical" evidence="17">
    <location>
        <begin position="323"/>
        <end position="344"/>
    </location>
</feature>
<dbReference type="AlphaFoldDB" id="Q53E97"/>
<reference evidence="20" key="1">
    <citation type="journal article" date="2005" name="Mol. Phylogenet. Evol.">
        <title>Cenozoic biogeography and evolution in direct-developing frogs of Central America (Leptodactylidae: Eleutherodactylus) as inferred from a phylogenetic analysis of nuclear and mitochondrial genes.</title>
        <authorList>
            <person name="Crawford A.J."/>
            <person name="Smith E.N."/>
        </authorList>
    </citation>
    <scope>NUCLEOTIDE SEQUENCE</scope>
    <source>
        <strain evidence="20">FMNH257566</strain>
    </source>
</reference>
<feature type="transmembrane region" description="Helical" evidence="17">
    <location>
        <begin position="93"/>
        <end position="115"/>
    </location>
</feature>
<keyword evidence="13 17" id="KW-0830">Ubiquinone</keyword>
<keyword evidence="9 17" id="KW-1278">Translocase</keyword>
<dbReference type="InterPro" id="IPR050175">
    <property type="entry name" value="Complex_I_Subunit_2"/>
</dbReference>
<evidence type="ECO:0000256" key="12">
    <source>
        <dbReference type="ARBA" id="ARBA00023027"/>
    </source>
</evidence>
<dbReference type="GO" id="GO:0006120">
    <property type="term" value="P:mitochondrial electron transport, NADH to ubiquinone"/>
    <property type="evidence" value="ECO:0007669"/>
    <property type="project" value="InterPro"/>
</dbReference>
<comment type="subcellular location">
    <subcellularLocation>
        <location evidence="1 17">Mitochondrion inner membrane</location>
        <topology evidence="1 17">Multi-pass membrane protein</topology>
    </subcellularLocation>
</comment>
<sequence length="348" mass="38679">MNLYTIMLMILSLLLGSTITISSDHWILAWLGLEINTLAIIPLMASTYHPRAVEATTKYFLVQASASALLIFSCTMNAWVTGEWTISPHTETIPINLLATALMMKIGIAPFHFWLPDVMQGISLHAGLILSTWQKLPPIVLLLEISPSTNLSLLLTMGLLSSIVGGWGGLNQTQIRKLLAYSSITHLGWMIAVSKLSPNLTLFSFVIYTLITSTLFLAMIILNVKTIQDFSIAWSKSPPIMLFTLLLLLSLGGLPPLTGFIPKLLIAQKLVNEDLTIYATVLFFSSLLSLFIYLRLSYILTITMAPHPFFSTAYWLNPHKPHISMIFSIMMTLSLFLTPIYPLVSVHL</sequence>
<comment type="catalytic activity">
    <reaction evidence="16 17">
        <text>a ubiquinone + NADH + 5 H(+)(in) = a ubiquinol + NAD(+) + 4 H(+)(out)</text>
        <dbReference type="Rhea" id="RHEA:29091"/>
        <dbReference type="Rhea" id="RHEA-COMP:9565"/>
        <dbReference type="Rhea" id="RHEA-COMP:9566"/>
        <dbReference type="ChEBI" id="CHEBI:15378"/>
        <dbReference type="ChEBI" id="CHEBI:16389"/>
        <dbReference type="ChEBI" id="CHEBI:17976"/>
        <dbReference type="ChEBI" id="CHEBI:57540"/>
        <dbReference type="ChEBI" id="CHEBI:57945"/>
        <dbReference type="EC" id="7.1.1.2"/>
    </reaction>
</comment>
<keyword evidence="5" id="KW-0813">Transport</keyword>
<keyword evidence="15 17" id="KW-0472">Membrane</keyword>
<dbReference type="PANTHER" id="PTHR46552">
    <property type="entry name" value="NADH-UBIQUINONE OXIDOREDUCTASE CHAIN 2"/>
    <property type="match status" value="1"/>
</dbReference>
<evidence type="ECO:0000256" key="5">
    <source>
        <dbReference type="ARBA" id="ARBA00022448"/>
    </source>
</evidence>
<keyword evidence="7 17" id="KW-0812">Transmembrane</keyword>
<feature type="chain" id="PRO_5004249129" description="NADH-ubiquinone oxidoreductase chain 2" evidence="18">
    <location>
        <begin position="17"/>
        <end position="348"/>
    </location>
</feature>
<dbReference type="GO" id="GO:0005743">
    <property type="term" value="C:mitochondrial inner membrane"/>
    <property type="evidence" value="ECO:0007669"/>
    <property type="project" value="UniProtKB-SubCell"/>
</dbReference>
<evidence type="ECO:0000256" key="3">
    <source>
        <dbReference type="ARBA" id="ARBA00012944"/>
    </source>
</evidence>
<keyword evidence="12 17" id="KW-0520">NAD</keyword>
<keyword evidence="10 17" id="KW-0249">Electron transport</keyword>
<keyword evidence="11 17" id="KW-1133">Transmembrane helix</keyword>
<accession>Q53E97</accession>
<feature type="transmembrane region" description="Helical" evidence="17">
    <location>
        <begin position="277"/>
        <end position="302"/>
    </location>
</feature>
<dbReference type="PANTHER" id="PTHR46552:SF1">
    <property type="entry name" value="NADH-UBIQUINONE OXIDOREDUCTASE CHAIN 2"/>
    <property type="match status" value="1"/>
</dbReference>
<evidence type="ECO:0000256" key="2">
    <source>
        <dbReference type="ARBA" id="ARBA00007012"/>
    </source>
</evidence>
<dbReference type="InterPro" id="IPR001750">
    <property type="entry name" value="ND/Mrp_TM"/>
</dbReference>
<evidence type="ECO:0000256" key="6">
    <source>
        <dbReference type="ARBA" id="ARBA00022660"/>
    </source>
</evidence>
<evidence type="ECO:0000256" key="16">
    <source>
        <dbReference type="ARBA" id="ARBA00049551"/>
    </source>
</evidence>